<reference evidence="1 2" key="1">
    <citation type="submission" date="2024-07" db="EMBL/GenBank/DDBJ databases">
        <title>Section-level genome sequencing and comparative genomics of Aspergillus sections Usti and Cavernicolus.</title>
        <authorList>
            <consortium name="Lawrence Berkeley National Laboratory"/>
            <person name="Nybo J.L."/>
            <person name="Vesth T.C."/>
            <person name="Theobald S."/>
            <person name="Frisvad J.C."/>
            <person name="Larsen T.O."/>
            <person name="Kjaerboelling I."/>
            <person name="Rothschild-Mancinelli K."/>
            <person name="Lyhne E.K."/>
            <person name="Kogle M.E."/>
            <person name="Barry K."/>
            <person name="Clum A."/>
            <person name="Na H."/>
            <person name="Ledsgaard L."/>
            <person name="Lin J."/>
            <person name="Lipzen A."/>
            <person name="Kuo A."/>
            <person name="Riley R."/>
            <person name="Mondo S."/>
            <person name="LaButti K."/>
            <person name="Haridas S."/>
            <person name="Pangalinan J."/>
            <person name="Salamov A.A."/>
            <person name="Simmons B.A."/>
            <person name="Magnuson J.K."/>
            <person name="Chen J."/>
            <person name="Drula E."/>
            <person name="Henrissat B."/>
            <person name="Wiebenga A."/>
            <person name="Lubbers R.J."/>
            <person name="Gomes A.C."/>
            <person name="Makela M.R."/>
            <person name="Stajich J."/>
            <person name="Grigoriev I.V."/>
            <person name="Mortensen U.H."/>
            <person name="De vries R.P."/>
            <person name="Baker S.E."/>
            <person name="Andersen M.R."/>
        </authorList>
    </citation>
    <scope>NUCLEOTIDE SEQUENCE [LARGE SCALE GENOMIC DNA]</scope>
    <source>
        <strain evidence="1 2">CBS 600.67</strain>
    </source>
</reference>
<evidence type="ECO:0000313" key="2">
    <source>
        <dbReference type="Proteomes" id="UP001610335"/>
    </source>
</evidence>
<dbReference type="EMBL" id="JBFXLS010000012">
    <property type="protein sequence ID" value="KAL2830489.1"/>
    <property type="molecule type" value="Genomic_DNA"/>
</dbReference>
<proteinExistence type="predicted"/>
<keyword evidence="2" id="KW-1185">Reference proteome</keyword>
<evidence type="ECO:0000313" key="1">
    <source>
        <dbReference type="EMBL" id="KAL2830489.1"/>
    </source>
</evidence>
<organism evidence="1 2">
    <name type="scientific">Aspergillus cavernicola</name>
    <dbReference type="NCBI Taxonomy" id="176166"/>
    <lineage>
        <taxon>Eukaryota</taxon>
        <taxon>Fungi</taxon>
        <taxon>Dikarya</taxon>
        <taxon>Ascomycota</taxon>
        <taxon>Pezizomycotina</taxon>
        <taxon>Eurotiomycetes</taxon>
        <taxon>Eurotiomycetidae</taxon>
        <taxon>Eurotiales</taxon>
        <taxon>Aspergillaceae</taxon>
        <taxon>Aspergillus</taxon>
        <taxon>Aspergillus subgen. Nidulantes</taxon>
    </lineage>
</organism>
<gene>
    <name evidence="1" type="ORF">BDW59DRAFT_158402</name>
</gene>
<name>A0ABR4ITA3_9EURO</name>
<protein>
    <submittedName>
        <fullName evidence="1">Uncharacterized protein</fullName>
    </submittedName>
</protein>
<dbReference type="Proteomes" id="UP001610335">
    <property type="component" value="Unassembled WGS sequence"/>
</dbReference>
<sequence length="166" mass="18215">MTQPAPRRALVDLDNIEFYRPQPAKSLPPESALSIPPILPPLSILPGAATRKALPRGDGALLFDRPYGWDSCCDPEVPNSFDVELARCANAASLATSSNTDSELTRGETSNETLDTSMFCTSRLFGDRYSVFGRLLTFTPAKVPSCLEKWSSSISYKVRKELESLK</sequence>
<comment type="caution">
    <text evidence="1">The sequence shown here is derived from an EMBL/GenBank/DDBJ whole genome shotgun (WGS) entry which is preliminary data.</text>
</comment>
<accession>A0ABR4ITA3</accession>